<sequence length="110" mass="12888">MSNKILIKWKTNDKWSNCQQRVSRKDIKPLDATLAKGEQVKVLFNRRWFDAEVCEAWRPPEKKKAQDNRPKQNNDSSDNDKPLSNIRAQSEPPVIQQKWQNDKATLLANE</sequence>
<dbReference type="Proteomes" id="UP001159427">
    <property type="component" value="Unassembled WGS sequence"/>
</dbReference>
<proteinExistence type="predicted"/>
<feature type="region of interest" description="Disordered" evidence="1">
    <location>
        <begin position="55"/>
        <end position="110"/>
    </location>
</feature>
<keyword evidence="3" id="KW-1185">Reference proteome</keyword>
<name>A0ABN8LCP5_9CNID</name>
<evidence type="ECO:0000256" key="1">
    <source>
        <dbReference type="SAM" id="MobiDB-lite"/>
    </source>
</evidence>
<evidence type="ECO:0000313" key="3">
    <source>
        <dbReference type="Proteomes" id="UP001159427"/>
    </source>
</evidence>
<reference evidence="2 3" key="1">
    <citation type="submission" date="2022-05" db="EMBL/GenBank/DDBJ databases">
        <authorList>
            <consortium name="Genoscope - CEA"/>
            <person name="William W."/>
        </authorList>
    </citation>
    <scope>NUCLEOTIDE SEQUENCE [LARGE SCALE GENOMIC DNA]</scope>
</reference>
<comment type="caution">
    <text evidence="2">The sequence shown here is derived from an EMBL/GenBank/DDBJ whole genome shotgun (WGS) entry which is preliminary data.</text>
</comment>
<dbReference type="EMBL" id="CALNXI010000003">
    <property type="protein sequence ID" value="CAH3013883.1"/>
    <property type="molecule type" value="Genomic_DNA"/>
</dbReference>
<feature type="compositionally biased region" description="Basic and acidic residues" evidence="1">
    <location>
        <begin position="58"/>
        <end position="72"/>
    </location>
</feature>
<protein>
    <submittedName>
        <fullName evidence="2">Uncharacterized protein</fullName>
    </submittedName>
</protein>
<accession>A0ABN8LCP5</accession>
<organism evidence="2 3">
    <name type="scientific">Porites evermanni</name>
    <dbReference type="NCBI Taxonomy" id="104178"/>
    <lineage>
        <taxon>Eukaryota</taxon>
        <taxon>Metazoa</taxon>
        <taxon>Cnidaria</taxon>
        <taxon>Anthozoa</taxon>
        <taxon>Hexacorallia</taxon>
        <taxon>Scleractinia</taxon>
        <taxon>Fungiina</taxon>
        <taxon>Poritidae</taxon>
        <taxon>Porites</taxon>
    </lineage>
</organism>
<evidence type="ECO:0000313" key="2">
    <source>
        <dbReference type="EMBL" id="CAH3013883.1"/>
    </source>
</evidence>
<gene>
    <name evidence="2" type="ORF">PEVE_00022534</name>
</gene>